<sequence length="226" mass="23342">MTTTTWNGRIAGSPGSWGSAEAPLRILVDDALTPLPMPAELLPPETAGDHIALGPLGALGAQARLALLGFQHLNPHWDGIAIHCGAAATHWATLSAREVIHLTTSAAPALALALSQGEAGASGPDEQAGDTRKVLDAALDRPEKLLTLLGDLTRPAQIRAALAGADVGASRTLWLGQQAVLIGDGPLVGDYARALQAAHVPVILTDHTALLQKGFEALATRFTQPD</sequence>
<dbReference type="GO" id="GO:0008671">
    <property type="term" value="F:2-dehydro-3-deoxygalactonokinase activity"/>
    <property type="evidence" value="ECO:0007669"/>
    <property type="project" value="InterPro"/>
</dbReference>
<accession>A0A1I1PB93</accession>
<dbReference type="InterPro" id="IPR007729">
    <property type="entry name" value="DGOK"/>
</dbReference>
<dbReference type="Gene3D" id="3.30.420.310">
    <property type="entry name" value="2-keto-3-deoxy-galactonokinase, C-terminal domain"/>
    <property type="match status" value="1"/>
</dbReference>
<dbReference type="GO" id="GO:0034194">
    <property type="term" value="P:D-galactonate catabolic process"/>
    <property type="evidence" value="ECO:0007669"/>
    <property type="project" value="InterPro"/>
</dbReference>
<dbReference type="RefSeq" id="WP_093445787.1">
    <property type="nucleotide sequence ID" value="NZ_FNZG01000001.1"/>
</dbReference>
<protein>
    <recommendedName>
        <fullName evidence="3">2-dehydro-3-deoxygalactonokinase</fullName>
    </recommendedName>
</protein>
<dbReference type="InterPro" id="IPR042257">
    <property type="entry name" value="DGOK_C"/>
</dbReference>
<gene>
    <name evidence="1" type="ORF">SAMN05421762_3308</name>
</gene>
<evidence type="ECO:0008006" key="3">
    <source>
        <dbReference type="Google" id="ProtNLM"/>
    </source>
</evidence>
<dbReference type="Pfam" id="PF05035">
    <property type="entry name" value="DGOK"/>
    <property type="match status" value="1"/>
</dbReference>
<evidence type="ECO:0000313" key="2">
    <source>
        <dbReference type="Proteomes" id="UP000231644"/>
    </source>
</evidence>
<reference evidence="1 2" key="1">
    <citation type="submission" date="2016-10" db="EMBL/GenBank/DDBJ databases">
        <authorList>
            <person name="de Groot N.N."/>
        </authorList>
    </citation>
    <scope>NUCLEOTIDE SEQUENCE [LARGE SCALE GENOMIC DNA]</scope>
    <source>
        <strain evidence="1 2">DSM 29619</strain>
    </source>
</reference>
<organism evidence="1 2">
    <name type="scientific">Pseudooceanicola nitratireducens</name>
    <dbReference type="NCBI Taxonomy" id="517719"/>
    <lineage>
        <taxon>Bacteria</taxon>
        <taxon>Pseudomonadati</taxon>
        <taxon>Pseudomonadota</taxon>
        <taxon>Alphaproteobacteria</taxon>
        <taxon>Rhodobacterales</taxon>
        <taxon>Paracoccaceae</taxon>
        <taxon>Pseudooceanicola</taxon>
    </lineage>
</organism>
<dbReference type="EMBL" id="FOLX01000001">
    <property type="protein sequence ID" value="SFD04283.1"/>
    <property type="molecule type" value="Genomic_DNA"/>
</dbReference>
<dbReference type="AlphaFoldDB" id="A0A1I1PB93"/>
<name>A0A1I1PB93_9RHOB</name>
<dbReference type="Proteomes" id="UP000231644">
    <property type="component" value="Unassembled WGS sequence"/>
</dbReference>
<keyword evidence="2" id="KW-1185">Reference proteome</keyword>
<dbReference type="OrthoDB" id="256574at2"/>
<proteinExistence type="predicted"/>
<evidence type="ECO:0000313" key="1">
    <source>
        <dbReference type="EMBL" id="SFD04283.1"/>
    </source>
</evidence>
<dbReference type="STRING" id="517719.SAMN05421762_3308"/>